<dbReference type="InterPro" id="IPR036942">
    <property type="entry name" value="Beta-barrel_TonB_sf"/>
</dbReference>
<dbReference type="InterPro" id="IPR008969">
    <property type="entry name" value="CarboxyPept-like_regulatory"/>
</dbReference>
<dbReference type="EMBL" id="JBHULC010000008">
    <property type="protein sequence ID" value="MFD2520720.1"/>
    <property type="molecule type" value="Genomic_DNA"/>
</dbReference>
<keyword evidence="4" id="KW-0732">Signal</keyword>
<dbReference type="Pfam" id="PF13620">
    <property type="entry name" value="CarboxypepD_reg"/>
    <property type="match status" value="1"/>
</dbReference>
<keyword evidence="6" id="KW-0675">Receptor</keyword>
<feature type="domain" description="Outer membrane protein beta-barrel" evidence="5">
    <location>
        <begin position="455"/>
        <end position="738"/>
    </location>
</feature>
<dbReference type="InterPro" id="IPR041700">
    <property type="entry name" value="OMP_b-brl_3"/>
</dbReference>
<name>A0ABW5J719_9BACT</name>
<dbReference type="Pfam" id="PF14905">
    <property type="entry name" value="OMP_b-brl_3"/>
    <property type="match status" value="2"/>
</dbReference>
<comment type="caution">
    <text evidence="6">The sequence shown here is derived from an EMBL/GenBank/DDBJ whole genome shotgun (WGS) entry which is preliminary data.</text>
</comment>
<evidence type="ECO:0000313" key="6">
    <source>
        <dbReference type="EMBL" id="MFD2520720.1"/>
    </source>
</evidence>
<dbReference type="SUPFAM" id="SSF49464">
    <property type="entry name" value="Carboxypeptidase regulatory domain-like"/>
    <property type="match status" value="1"/>
</dbReference>
<feature type="domain" description="Outer membrane protein beta-barrel" evidence="5">
    <location>
        <begin position="757"/>
        <end position="907"/>
    </location>
</feature>
<evidence type="ECO:0000259" key="5">
    <source>
        <dbReference type="Pfam" id="PF14905"/>
    </source>
</evidence>
<evidence type="ECO:0000256" key="2">
    <source>
        <dbReference type="ARBA" id="ARBA00023136"/>
    </source>
</evidence>
<comment type="subcellular location">
    <subcellularLocation>
        <location evidence="1">Cell outer membrane</location>
    </subcellularLocation>
</comment>
<evidence type="ECO:0000256" key="3">
    <source>
        <dbReference type="ARBA" id="ARBA00023237"/>
    </source>
</evidence>
<dbReference type="Proteomes" id="UP001597510">
    <property type="component" value="Unassembled WGS sequence"/>
</dbReference>
<organism evidence="6 7">
    <name type="scientific">Emticicia soli</name>
    <dbReference type="NCBI Taxonomy" id="2027878"/>
    <lineage>
        <taxon>Bacteria</taxon>
        <taxon>Pseudomonadati</taxon>
        <taxon>Bacteroidota</taxon>
        <taxon>Cytophagia</taxon>
        <taxon>Cytophagales</taxon>
        <taxon>Leadbetterellaceae</taxon>
        <taxon>Emticicia</taxon>
    </lineage>
</organism>
<gene>
    <name evidence="6" type="ORF">ACFSR2_07500</name>
</gene>
<proteinExistence type="predicted"/>
<evidence type="ECO:0000313" key="7">
    <source>
        <dbReference type="Proteomes" id="UP001597510"/>
    </source>
</evidence>
<accession>A0ABW5J719</accession>
<evidence type="ECO:0000256" key="4">
    <source>
        <dbReference type="SAM" id="SignalP"/>
    </source>
</evidence>
<evidence type="ECO:0000256" key="1">
    <source>
        <dbReference type="ARBA" id="ARBA00004442"/>
    </source>
</evidence>
<dbReference type="SUPFAM" id="SSF56935">
    <property type="entry name" value="Porins"/>
    <property type="match status" value="1"/>
</dbReference>
<keyword evidence="2" id="KW-0472">Membrane</keyword>
<feature type="signal peptide" evidence="4">
    <location>
        <begin position="1"/>
        <end position="18"/>
    </location>
</feature>
<dbReference type="Gene3D" id="2.60.40.1120">
    <property type="entry name" value="Carboxypeptidase-like, regulatory domain"/>
    <property type="match status" value="1"/>
</dbReference>
<keyword evidence="3" id="KW-0998">Cell outer membrane</keyword>
<protein>
    <submittedName>
        <fullName evidence="6">TonB-dependent receptor domain-containing protein</fullName>
    </submittedName>
</protein>
<reference evidence="7" key="1">
    <citation type="journal article" date="2019" name="Int. J. Syst. Evol. Microbiol.">
        <title>The Global Catalogue of Microorganisms (GCM) 10K type strain sequencing project: providing services to taxonomists for standard genome sequencing and annotation.</title>
        <authorList>
            <consortium name="The Broad Institute Genomics Platform"/>
            <consortium name="The Broad Institute Genome Sequencing Center for Infectious Disease"/>
            <person name="Wu L."/>
            <person name="Ma J."/>
        </authorList>
    </citation>
    <scope>NUCLEOTIDE SEQUENCE [LARGE SCALE GENOMIC DNA]</scope>
    <source>
        <strain evidence="7">KCTC 52344</strain>
    </source>
</reference>
<feature type="chain" id="PRO_5046008633" evidence="4">
    <location>
        <begin position="19"/>
        <end position="925"/>
    </location>
</feature>
<dbReference type="Gene3D" id="2.40.170.20">
    <property type="entry name" value="TonB-dependent receptor, beta-barrel domain"/>
    <property type="match status" value="1"/>
</dbReference>
<keyword evidence="7" id="KW-1185">Reference proteome</keyword>
<sequence length="925" mass="104927">MKKLFFLLLFALPGFAQKITIKGIVTDSASAPLQYATVLLLSPKDSSLTNFGRTNDKGSFELKNLNSANYLFKITYIGHESFYKLIVPAEATEIDMGTIKLQALSKELAEVTVKGEKAPVSIKGDTVEFNAGSFRVKPNAMVEDLLKKLPGVEVDKDGNIKAQGETVRRITVDGKEFFGRDPKMASKNLPADAIEKVQLYDKRSDQADFTGIDDGQRQKNINLKLKEDRKKGAFGNITAGAGLDERYAGKLNINSFNKDKQLSVLGMGNNVNQQGFSIEDYMNFSGDLMRMMSGRGGQIRMQFSSDNDGGLPLNFGNRQNGFVRSWAGGLNFNNPITKKTEVNGSYMFNNINQLIDRKINRQNFLPNGDSYTSLQKNSQNTLNDNHRLNFTLDQKIDSMNSFKWSSYVNYNKTTANTLSNSQSLSSSNILENEGNRNYGGGSEALSINSDLLYRHKFNKKGRTLSTNFNFQLNNTDSDGDLTAQNKYYTDGVLTRTENIRQNSVRKSDRRNYGLTAAYTEPLGKRKYLEVNYALQKNDYLSDALVNDIKDGLPVYNSQLSNKFESDFIYNRVGANFRLVQKKYNFSTGLSFQHANLRGKMLLLDDDISRTFQNVLPNLHFNYDFQQSQRLRFDYETNFQEPNITQLAPITDNRDPLNIYVGNPNLKPEYIHRFGLNYNSFNQLSFSNFFAAANFIYTTNKINNAQQISPTLVQTSQPINVKDDYLLTGNLNYGFRIKPIKLRVDIGERLMMNRGINFVNEQENRTKGLQASTSVRLSYQRDNLDVSAEARMSYNQTHYSVNKQMNQEYFNNVFSTDLNWTITKSVAFSTDFDYNVYSGLAGGFNQKIPLWSMSVSTFFLKNKRGELKLSVNDLLNRNTGISRTAQLNFVQDERITTLGRYFLLSFTYTLKGINPSQRGGIRIISR</sequence>
<dbReference type="RefSeq" id="WP_340235278.1">
    <property type="nucleotide sequence ID" value="NZ_JBBEWC010000003.1"/>
</dbReference>